<evidence type="ECO:0000256" key="13">
    <source>
        <dbReference type="ARBA" id="ARBA00023157"/>
    </source>
</evidence>
<name>A0A8C2S862_CAPHI</name>
<dbReference type="GO" id="GO:0005737">
    <property type="term" value="C:cytoplasm"/>
    <property type="evidence" value="ECO:0007669"/>
    <property type="project" value="TreeGrafter"/>
</dbReference>
<dbReference type="PANTHER" id="PTHR11385:SF15">
    <property type="entry name" value="ALBUMIN"/>
    <property type="match status" value="1"/>
</dbReference>
<keyword evidence="3" id="KW-0964">Secreted</keyword>
<comment type="subcellular location">
    <subcellularLocation>
        <location evidence="1">Secreted</location>
    </subcellularLocation>
</comment>
<dbReference type="GO" id="GO:1903981">
    <property type="term" value="F:enterobactin binding"/>
    <property type="evidence" value="ECO:0007669"/>
    <property type="project" value="TreeGrafter"/>
</dbReference>
<dbReference type="FunFam" id="1.10.246.10:FF:000003">
    <property type="entry name" value="Serum albumin"/>
    <property type="match status" value="1"/>
</dbReference>
<evidence type="ECO:0000256" key="2">
    <source>
        <dbReference type="ARBA" id="ARBA00022481"/>
    </source>
</evidence>
<dbReference type="Ensembl" id="ENSCHIT00010055924.1">
    <property type="protein sequence ID" value="ENSCHIP00010040060.1"/>
    <property type="gene ID" value="ENSCHIG00010029467.1"/>
</dbReference>
<keyword evidence="6" id="KW-0479">Metal-binding</keyword>
<dbReference type="InterPro" id="IPR020858">
    <property type="entry name" value="Serum_albumin-like"/>
</dbReference>
<feature type="domain" description="Albumin" evidence="17">
    <location>
        <begin position="19"/>
        <end position="209"/>
    </location>
</feature>
<evidence type="ECO:0000256" key="12">
    <source>
        <dbReference type="ARBA" id="ARBA00023121"/>
    </source>
</evidence>
<evidence type="ECO:0000256" key="8">
    <source>
        <dbReference type="ARBA" id="ARBA00022737"/>
    </source>
</evidence>
<keyword evidence="8" id="KW-0677">Repeat</keyword>
<keyword evidence="4" id="KW-0597">Phosphoprotein</keyword>
<dbReference type="FunFam" id="1.10.246.10:FF:000005">
    <property type="entry name" value="Serum albumin"/>
    <property type="match status" value="1"/>
</dbReference>
<keyword evidence="7 16" id="KW-0732">Signal</keyword>
<dbReference type="GO" id="GO:0046872">
    <property type="term" value="F:metal ion binding"/>
    <property type="evidence" value="ECO:0007669"/>
    <property type="project" value="UniProtKB-KW"/>
</dbReference>
<dbReference type="InterPro" id="IPR020857">
    <property type="entry name" value="Serum_albumin_CS"/>
</dbReference>
<dbReference type="PRINTS" id="PR00802">
    <property type="entry name" value="SERUMALBUMIN"/>
</dbReference>
<keyword evidence="9" id="KW-0862">Zinc</keyword>
<accession>A0A8C2S862</accession>
<dbReference type="PROSITE" id="PS00212">
    <property type="entry name" value="ALBUMIN_1"/>
    <property type="match status" value="1"/>
</dbReference>
<comment type="subunit">
    <text evidence="15">Interacts with FCGRT; this interaction regulates ALB homeostasis. Interacts with TASOR. In plasma, occurs in a covalently-linked complex with chromophore-bound alpha-1-microglobulin; this interaction does not prevent fatty acid binding to ALB.</text>
</comment>
<dbReference type="GO" id="GO:0072562">
    <property type="term" value="C:blood microparticle"/>
    <property type="evidence" value="ECO:0007669"/>
    <property type="project" value="TreeGrafter"/>
</dbReference>
<evidence type="ECO:0000256" key="1">
    <source>
        <dbReference type="ARBA" id="ARBA00004613"/>
    </source>
</evidence>
<dbReference type="Pfam" id="PF00273">
    <property type="entry name" value="Serum_albumin"/>
    <property type="match status" value="2"/>
</dbReference>
<evidence type="ECO:0000256" key="5">
    <source>
        <dbReference type="ARBA" id="ARBA00022685"/>
    </source>
</evidence>
<feature type="chain" id="PRO_5034934310" description="Albumin" evidence="16">
    <location>
        <begin position="19"/>
        <end position="415"/>
    </location>
</feature>
<dbReference type="PROSITE" id="PS51438">
    <property type="entry name" value="ALBUMIN_2"/>
    <property type="match status" value="2"/>
</dbReference>
<dbReference type="FunFam" id="1.10.246.10:FF:000002">
    <property type="entry name" value="Serum albumin"/>
    <property type="match status" value="1"/>
</dbReference>
<evidence type="ECO:0000256" key="7">
    <source>
        <dbReference type="ARBA" id="ARBA00022729"/>
    </source>
</evidence>
<reference evidence="18" key="1">
    <citation type="submission" date="2019-03" db="EMBL/GenBank/DDBJ databases">
        <title>Genome sequencing and reference-guided assembly of Black Bengal Goat (Capra hircus).</title>
        <authorList>
            <person name="Siddiki A.Z."/>
            <person name="Baten A."/>
            <person name="Billah M."/>
            <person name="Alam M.A.U."/>
            <person name="Shawrob K.S.M."/>
            <person name="Saha S."/>
            <person name="Chowdhury M."/>
            <person name="Rahman A.H."/>
            <person name="Stear M."/>
            <person name="Miah G."/>
            <person name="Das G.B."/>
            <person name="Hossain M.M."/>
            <person name="Kumkum M."/>
            <person name="Islam M.S."/>
            <person name="Mollah A.M."/>
            <person name="Ahsan A."/>
            <person name="Tusar F."/>
            <person name="Khan M.K.I."/>
        </authorList>
    </citation>
    <scope>NUCLEOTIDE SEQUENCE [LARGE SCALE GENOMIC DNA]</scope>
</reference>
<evidence type="ECO:0000256" key="4">
    <source>
        <dbReference type="ARBA" id="ARBA00022553"/>
    </source>
</evidence>
<dbReference type="InterPro" id="IPR000264">
    <property type="entry name" value="ALB/AFP/VDB"/>
</dbReference>
<keyword evidence="12" id="KW-0446">Lipid-binding</keyword>
<protein>
    <recommendedName>
        <fullName evidence="14">Albumin</fullName>
    </recommendedName>
</protein>
<keyword evidence="13" id="KW-1015">Disulfide bond</keyword>
<evidence type="ECO:0000313" key="18">
    <source>
        <dbReference type="Ensembl" id="ENSCHIP00010040060.1"/>
    </source>
</evidence>
<evidence type="ECO:0000256" key="10">
    <source>
        <dbReference type="ARBA" id="ARBA00022837"/>
    </source>
</evidence>
<reference evidence="18" key="2">
    <citation type="submission" date="2025-08" db="UniProtKB">
        <authorList>
            <consortium name="Ensembl"/>
        </authorList>
    </citation>
    <scope>IDENTIFICATION</scope>
</reference>
<dbReference type="SMART" id="SM00103">
    <property type="entry name" value="ALBUMIN"/>
    <property type="match status" value="2"/>
</dbReference>
<evidence type="ECO:0000259" key="17">
    <source>
        <dbReference type="PROSITE" id="PS51438"/>
    </source>
</evidence>
<keyword evidence="11" id="KW-0186">Copper</keyword>
<dbReference type="PANTHER" id="PTHR11385">
    <property type="entry name" value="SERUM ALBUMIN-RELATED"/>
    <property type="match status" value="1"/>
</dbReference>
<evidence type="ECO:0000256" key="16">
    <source>
        <dbReference type="SAM" id="SignalP"/>
    </source>
</evidence>
<dbReference type="InterPro" id="IPR014760">
    <property type="entry name" value="Serum_albumin_N"/>
</dbReference>
<feature type="signal peptide" evidence="16">
    <location>
        <begin position="1"/>
        <end position="18"/>
    </location>
</feature>
<evidence type="ECO:0000256" key="15">
    <source>
        <dbReference type="ARBA" id="ARBA00046891"/>
    </source>
</evidence>
<sequence length="415" mass="47294">MKWVTFISLLLLFSSAYSRGVFRRDTHKSEIAHRFNDLGEENFQGLVLIAFSQYLQQCPFDEHVKLVKELTEFAKTCVADESHAGCDKSLHTLFGDELCKVATLRETYGDMADCCEKQEPERNECFLKHKDDSPDLPKLKPEPDTLCAEFKADEKKFWGKYLYEVARRHPYFYAPELLYYANKYNGVFQECCQAEDKGACLLPKIETMREKVLASSARQRLRCASIQKFGERALKAWLIVRYTRKAPQVSTPTLVEISRSLGKVGTKCCAKPESERMPCTEDYLSLILNRLCVLHEKTPVSEKVTKCCTESLVNRRPCFSDLTLDETYVPKPFDGESFTFHADICTLPDTEKQIKKQTALVELLKHKPKATDEQLKTVMENFVAFVDKCCAADDKEGCFLLEGPKLVASTQAALA</sequence>
<dbReference type="CDD" id="cd00015">
    <property type="entry name" value="ALBUMIN"/>
    <property type="match status" value="2"/>
</dbReference>
<dbReference type="GO" id="GO:0008289">
    <property type="term" value="F:lipid binding"/>
    <property type="evidence" value="ECO:0007669"/>
    <property type="project" value="UniProtKB-KW"/>
</dbReference>
<keyword evidence="5" id="KW-0165">Cleavage on pair of basic residues</keyword>
<dbReference type="SUPFAM" id="SSF48552">
    <property type="entry name" value="Serum albumin-like"/>
    <property type="match status" value="2"/>
</dbReference>
<organism evidence="18">
    <name type="scientific">Capra hircus</name>
    <name type="common">Goat</name>
    <dbReference type="NCBI Taxonomy" id="9925"/>
    <lineage>
        <taxon>Eukaryota</taxon>
        <taxon>Metazoa</taxon>
        <taxon>Chordata</taxon>
        <taxon>Craniata</taxon>
        <taxon>Vertebrata</taxon>
        <taxon>Euteleostomi</taxon>
        <taxon>Mammalia</taxon>
        <taxon>Eutheria</taxon>
        <taxon>Laurasiatheria</taxon>
        <taxon>Artiodactyla</taxon>
        <taxon>Ruminantia</taxon>
        <taxon>Pecora</taxon>
        <taxon>Bovidae</taxon>
        <taxon>Caprinae</taxon>
        <taxon>Capra</taxon>
    </lineage>
</organism>
<evidence type="ECO:0000256" key="9">
    <source>
        <dbReference type="ARBA" id="ARBA00022833"/>
    </source>
</evidence>
<evidence type="ECO:0000256" key="11">
    <source>
        <dbReference type="ARBA" id="ARBA00023008"/>
    </source>
</evidence>
<keyword evidence="10" id="KW-0106">Calcium</keyword>
<dbReference type="Gene3D" id="1.10.246.10">
    <property type="match status" value="4"/>
</dbReference>
<evidence type="ECO:0000256" key="14">
    <source>
        <dbReference type="ARBA" id="ARBA00039343"/>
    </source>
</evidence>
<dbReference type="FunFam" id="1.10.246.10:FF:000001">
    <property type="entry name" value="Serum albumin"/>
    <property type="match status" value="1"/>
</dbReference>
<keyword evidence="2" id="KW-0488">Methylation</keyword>
<dbReference type="AlphaFoldDB" id="A0A8C2S862"/>
<evidence type="ECO:0000256" key="6">
    <source>
        <dbReference type="ARBA" id="ARBA00022723"/>
    </source>
</evidence>
<evidence type="ECO:0000256" key="3">
    <source>
        <dbReference type="ARBA" id="ARBA00022525"/>
    </source>
</evidence>
<proteinExistence type="predicted"/>
<feature type="domain" description="Albumin" evidence="17">
    <location>
        <begin position="210"/>
        <end position="408"/>
    </location>
</feature>